<keyword evidence="1" id="KW-0456">Lyase</keyword>
<gene>
    <name evidence="1" type="primary">eno</name>
    <name evidence="1" type="ORF">NYO99_06975</name>
</gene>
<comment type="caution">
    <text evidence="1">The sequence shown here is derived from an EMBL/GenBank/DDBJ whole genome shotgun (WGS) entry which is preliminary data.</text>
</comment>
<dbReference type="Proteomes" id="UP001076464">
    <property type="component" value="Unassembled WGS sequence"/>
</dbReference>
<proteinExistence type="predicted"/>
<organism evidence="1 2">
    <name type="scientific">Roseateles hydrophilus</name>
    <dbReference type="NCBI Taxonomy" id="2975054"/>
    <lineage>
        <taxon>Bacteria</taxon>
        <taxon>Pseudomonadati</taxon>
        <taxon>Pseudomonadota</taxon>
        <taxon>Betaproteobacteria</taxon>
        <taxon>Burkholderiales</taxon>
        <taxon>Sphaerotilaceae</taxon>
        <taxon>Roseateles</taxon>
    </lineage>
</organism>
<protein>
    <submittedName>
        <fullName evidence="1">Phosphopyruvate hydratase</fullName>
        <ecNumber evidence="1">4.2.1.11</ecNumber>
    </submittedName>
</protein>
<dbReference type="EMBL" id="JAPPUY010000001">
    <property type="protein sequence ID" value="MCY4744713.1"/>
    <property type="molecule type" value="Genomic_DNA"/>
</dbReference>
<accession>A0ACC6C8G0</accession>
<evidence type="ECO:0000313" key="1">
    <source>
        <dbReference type="EMBL" id="MCY4744713.1"/>
    </source>
</evidence>
<keyword evidence="2" id="KW-1185">Reference proteome</keyword>
<sequence length="428" mass="45721">MSAIVDIVGREILDSRGNPTVECDVLLESGVMGRAAVPSGASTGSREAIELRDGDKARYLGKGVLKAVEHINTEISEAVLGLDAAEQAFLDKTLIDLDGTENKSRLGANAMLAVSMAVARAAAEESGLPLYRYFGGMNGNQLPVPMMNVINGGAHANNSLDLQELMIIPVGAPSFREALRWGAEVFHALKKILHDKGISTAVGDEGGFAPSVESHEAAIQLILDAIAKAGYTAGEQIAIGLDCAASEFYKDGKYVLEGEGGISLTSQQWTDMLATWVDKYPIISIEDGMAEGDWDGWKILTERLGKNVQIVGDDLFVTNTKILKEGIEKGIANSILIKINQIGTLTETFAAIEMAKRAGYTAVISHRSGETEDSTISDIAVGLNAGQIKTGSLSRSDRMAKYNQLLRIEEDLGDVAVYPGRAAFYNLK</sequence>
<dbReference type="EC" id="4.2.1.11" evidence="1"/>
<evidence type="ECO:0000313" key="2">
    <source>
        <dbReference type="Proteomes" id="UP001076464"/>
    </source>
</evidence>
<reference evidence="1" key="1">
    <citation type="submission" date="2022-08" db="EMBL/GenBank/DDBJ databases">
        <title>Genome sequencing of Pelomonas sp. UHG3.</title>
        <authorList>
            <person name="So Y."/>
        </authorList>
    </citation>
    <scope>NUCLEOTIDE SEQUENCE</scope>
    <source>
        <strain evidence="1">UHG3</strain>
    </source>
</reference>
<name>A0ACC6C8G0_9BURK</name>